<reference evidence="8 9" key="1">
    <citation type="journal article" date="2018" name="Nat. Ecol. Evol.">
        <title>Pezizomycetes genomes reveal the molecular basis of ectomycorrhizal truffle lifestyle.</title>
        <authorList>
            <person name="Murat C."/>
            <person name="Payen T."/>
            <person name="Noel B."/>
            <person name="Kuo A."/>
            <person name="Morin E."/>
            <person name="Chen J."/>
            <person name="Kohler A."/>
            <person name="Krizsan K."/>
            <person name="Balestrini R."/>
            <person name="Da Silva C."/>
            <person name="Montanini B."/>
            <person name="Hainaut M."/>
            <person name="Levati E."/>
            <person name="Barry K.W."/>
            <person name="Belfiori B."/>
            <person name="Cichocki N."/>
            <person name="Clum A."/>
            <person name="Dockter R.B."/>
            <person name="Fauchery L."/>
            <person name="Guy J."/>
            <person name="Iotti M."/>
            <person name="Le Tacon F."/>
            <person name="Lindquist E.A."/>
            <person name="Lipzen A."/>
            <person name="Malagnac F."/>
            <person name="Mello A."/>
            <person name="Molinier V."/>
            <person name="Miyauchi S."/>
            <person name="Poulain J."/>
            <person name="Riccioni C."/>
            <person name="Rubini A."/>
            <person name="Sitrit Y."/>
            <person name="Splivallo R."/>
            <person name="Traeger S."/>
            <person name="Wang M."/>
            <person name="Zifcakova L."/>
            <person name="Wipf D."/>
            <person name="Zambonelli A."/>
            <person name="Paolocci F."/>
            <person name="Nowrousian M."/>
            <person name="Ottonello S."/>
            <person name="Baldrian P."/>
            <person name="Spatafora J.W."/>
            <person name="Henrissat B."/>
            <person name="Nagy L.G."/>
            <person name="Aury J.M."/>
            <person name="Wincker P."/>
            <person name="Grigoriev I.V."/>
            <person name="Bonfante P."/>
            <person name="Martin F.M."/>
        </authorList>
    </citation>
    <scope>NUCLEOTIDE SEQUENCE [LARGE SCALE GENOMIC DNA]</scope>
    <source>
        <strain evidence="8 9">ATCC MYA-4762</strain>
    </source>
</reference>
<dbReference type="STRING" id="1051890.A0A3N4M0A3"/>
<evidence type="ECO:0000313" key="8">
    <source>
        <dbReference type="EMBL" id="RPB28593.1"/>
    </source>
</evidence>
<gene>
    <name evidence="8" type="ORF">L211DRAFT_778263</name>
</gene>
<evidence type="ECO:0000256" key="5">
    <source>
        <dbReference type="ARBA" id="ARBA00023242"/>
    </source>
</evidence>
<evidence type="ECO:0000256" key="1">
    <source>
        <dbReference type="ARBA" id="ARBA00004123"/>
    </source>
</evidence>
<dbReference type="InterPro" id="IPR011598">
    <property type="entry name" value="bHLH_dom"/>
</dbReference>
<keyword evidence="9" id="KW-1185">Reference proteome</keyword>
<dbReference type="PROSITE" id="PS50888">
    <property type="entry name" value="BHLH"/>
    <property type="match status" value="1"/>
</dbReference>
<evidence type="ECO:0000256" key="6">
    <source>
        <dbReference type="SAM" id="MobiDB-lite"/>
    </source>
</evidence>
<accession>A0A3N4M0A3</accession>
<dbReference type="PANTHER" id="PTHR15741:SF27">
    <property type="entry name" value="TRANSCRIPTION FACTOR AP-4"/>
    <property type="match status" value="1"/>
</dbReference>
<dbReference type="SUPFAM" id="SSF47459">
    <property type="entry name" value="HLH, helix-loop-helix DNA-binding domain"/>
    <property type="match status" value="1"/>
</dbReference>
<dbReference type="Proteomes" id="UP000267821">
    <property type="component" value="Unassembled WGS sequence"/>
</dbReference>
<dbReference type="SMART" id="SM00353">
    <property type="entry name" value="HLH"/>
    <property type="match status" value="1"/>
</dbReference>
<keyword evidence="3" id="KW-0238">DNA-binding</keyword>
<keyword evidence="5" id="KW-0539">Nucleus</keyword>
<sequence>MHEHHEEKITKQEKRRRAHLNSEKRRRENIKGGLDALVELVPYCKNIQESKANILKKTREYIFHLMHLYDKSQMEVKRLNQDNKELRRLLALQVPPQQQTQPENLVYRARS</sequence>
<proteinExistence type="predicted"/>
<feature type="compositionally biased region" description="Basic and acidic residues" evidence="6">
    <location>
        <begin position="1"/>
        <end position="12"/>
    </location>
</feature>
<feature type="domain" description="BHLH" evidence="7">
    <location>
        <begin position="14"/>
        <end position="65"/>
    </location>
</feature>
<dbReference type="GO" id="GO:0000981">
    <property type="term" value="F:DNA-binding transcription factor activity, RNA polymerase II-specific"/>
    <property type="evidence" value="ECO:0007669"/>
    <property type="project" value="TreeGrafter"/>
</dbReference>
<evidence type="ECO:0000259" key="7">
    <source>
        <dbReference type="PROSITE" id="PS50888"/>
    </source>
</evidence>
<dbReference type="InParanoid" id="A0A3N4M0A3"/>
<dbReference type="GO" id="GO:0046983">
    <property type="term" value="F:protein dimerization activity"/>
    <property type="evidence" value="ECO:0007669"/>
    <property type="project" value="InterPro"/>
</dbReference>
<evidence type="ECO:0000256" key="3">
    <source>
        <dbReference type="ARBA" id="ARBA00023125"/>
    </source>
</evidence>
<dbReference type="Pfam" id="PF00010">
    <property type="entry name" value="HLH"/>
    <property type="match status" value="1"/>
</dbReference>
<dbReference type="EMBL" id="ML121529">
    <property type="protein sequence ID" value="RPB28593.1"/>
    <property type="molecule type" value="Genomic_DNA"/>
</dbReference>
<evidence type="ECO:0000256" key="4">
    <source>
        <dbReference type="ARBA" id="ARBA00023163"/>
    </source>
</evidence>
<dbReference type="OrthoDB" id="5778525at2759"/>
<dbReference type="PANTHER" id="PTHR15741">
    <property type="entry name" value="BASIC HELIX-LOOP-HELIX ZIP TRANSCRIPTION FACTOR"/>
    <property type="match status" value="1"/>
</dbReference>
<feature type="region of interest" description="Disordered" evidence="6">
    <location>
        <begin position="1"/>
        <end position="28"/>
    </location>
</feature>
<organism evidence="8 9">
    <name type="scientific">Terfezia boudieri ATCC MYA-4762</name>
    <dbReference type="NCBI Taxonomy" id="1051890"/>
    <lineage>
        <taxon>Eukaryota</taxon>
        <taxon>Fungi</taxon>
        <taxon>Dikarya</taxon>
        <taxon>Ascomycota</taxon>
        <taxon>Pezizomycotina</taxon>
        <taxon>Pezizomycetes</taxon>
        <taxon>Pezizales</taxon>
        <taxon>Pezizaceae</taxon>
        <taxon>Terfezia</taxon>
    </lineage>
</organism>
<keyword evidence="2" id="KW-0805">Transcription regulation</keyword>
<evidence type="ECO:0000313" key="9">
    <source>
        <dbReference type="Proteomes" id="UP000267821"/>
    </source>
</evidence>
<name>A0A3N4M0A3_9PEZI</name>
<dbReference type="GO" id="GO:0005634">
    <property type="term" value="C:nucleus"/>
    <property type="evidence" value="ECO:0007669"/>
    <property type="project" value="UniProtKB-SubCell"/>
</dbReference>
<dbReference type="AlphaFoldDB" id="A0A3N4M0A3"/>
<comment type="subcellular location">
    <subcellularLocation>
        <location evidence="1">Nucleus</location>
    </subcellularLocation>
</comment>
<dbReference type="Gene3D" id="4.10.280.10">
    <property type="entry name" value="Helix-loop-helix DNA-binding domain"/>
    <property type="match status" value="1"/>
</dbReference>
<dbReference type="InterPro" id="IPR052207">
    <property type="entry name" value="Max-like/E-box_TFs"/>
</dbReference>
<evidence type="ECO:0000256" key="2">
    <source>
        <dbReference type="ARBA" id="ARBA00023015"/>
    </source>
</evidence>
<dbReference type="InterPro" id="IPR036638">
    <property type="entry name" value="HLH_DNA-bd_sf"/>
</dbReference>
<dbReference type="GO" id="GO:0000978">
    <property type="term" value="F:RNA polymerase II cis-regulatory region sequence-specific DNA binding"/>
    <property type="evidence" value="ECO:0007669"/>
    <property type="project" value="TreeGrafter"/>
</dbReference>
<protein>
    <recommendedName>
        <fullName evidence="7">BHLH domain-containing protein</fullName>
    </recommendedName>
</protein>
<keyword evidence="4" id="KW-0804">Transcription</keyword>